<feature type="compositionally biased region" description="Low complexity" evidence="1">
    <location>
        <begin position="327"/>
        <end position="343"/>
    </location>
</feature>
<feature type="compositionally biased region" description="Polar residues" evidence="1">
    <location>
        <begin position="94"/>
        <end position="117"/>
    </location>
</feature>
<comment type="caution">
    <text evidence="2">The sequence shown here is derived from an EMBL/GenBank/DDBJ whole genome shotgun (WGS) entry which is preliminary data.</text>
</comment>
<organism evidence="2 3">
    <name type="scientific">Leishmania orientalis</name>
    <dbReference type="NCBI Taxonomy" id="2249476"/>
    <lineage>
        <taxon>Eukaryota</taxon>
        <taxon>Discoba</taxon>
        <taxon>Euglenozoa</taxon>
        <taxon>Kinetoplastea</taxon>
        <taxon>Metakinetoplastina</taxon>
        <taxon>Trypanosomatida</taxon>
        <taxon>Trypanosomatidae</taxon>
        <taxon>Leishmaniinae</taxon>
        <taxon>Leishmania</taxon>
    </lineage>
</organism>
<dbReference type="Proteomes" id="UP000674143">
    <property type="component" value="Unassembled WGS sequence"/>
</dbReference>
<keyword evidence="3" id="KW-1185">Reference proteome</keyword>
<evidence type="ECO:0000256" key="1">
    <source>
        <dbReference type="SAM" id="MobiDB-lite"/>
    </source>
</evidence>
<gene>
    <name evidence="2" type="ORF">LSCM4_03929</name>
</gene>
<accession>A0A836H404</accession>
<dbReference type="RefSeq" id="XP_067061859.1">
    <property type="nucleotide sequence ID" value="XM_067205922.1"/>
</dbReference>
<sequence length="343" mass="37692">MGCAASVRRTPSCGRSQLSFVFSNDTAEAFLPGDAQSTVLAWTRRPVALLGPSQQQPHVPQPPPSARQSLPTTAWLEPKAYLSAATSRFPPPQQKASAGTNSSRSPDWNTPAISTLSPAPLLPGVPPQRVLVHEDELLRADLNTGRCVMMTQSDRSPSSDSVSDRSLGGSTSAQLCQRQKEYQQPQQLQGSLGDPYEVFLSPPMPSSRLREEDTQADLRICRLMRRSLSGELTRMTPWPNQARHAVQSTIFVITTAEDLQAGGSRAVLGPGHADALPMNSLTQNSANDPAYFPVTEQFRLSRFDRRRILKAYREQMRLLPDVTQMPSRLPSSHSRSRSSGQEH</sequence>
<feature type="region of interest" description="Disordered" evidence="1">
    <location>
        <begin position="150"/>
        <end position="173"/>
    </location>
</feature>
<feature type="compositionally biased region" description="Low complexity" evidence="1">
    <location>
        <begin position="153"/>
        <end position="166"/>
    </location>
</feature>
<name>A0A836H404_9TRYP</name>
<evidence type="ECO:0000313" key="2">
    <source>
        <dbReference type="EMBL" id="KAG5474753.1"/>
    </source>
</evidence>
<dbReference type="AlphaFoldDB" id="A0A836H404"/>
<dbReference type="KEGG" id="loi:92359856"/>
<proteinExistence type="predicted"/>
<feature type="region of interest" description="Disordered" evidence="1">
    <location>
        <begin position="320"/>
        <end position="343"/>
    </location>
</feature>
<feature type="region of interest" description="Disordered" evidence="1">
    <location>
        <begin position="85"/>
        <end position="124"/>
    </location>
</feature>
<reference evidence="3" key="1">
    <citation type="journal article" date="2021" name="Microbiol. Resour. Announc.">
        <title>LGAAP: Leishmaniinae Genome Assembly and Annotation Pipeline.</title>
        <authorList>
            <person name="Almutairi H."/>
            <person name="Urbaniak M.D."/>
            <person name="Bates M.D."/>
            <person name="Jariyapan N."/>
            <person name="Kwakye-Nuako G."/>
            <person name="Thomaz-Soccol V."/>
            <person name="Al-Salem W.S."/>
            <person name="Dillon R.J."/>
            <person name="Bates P.A."/>
            <person name="Gatherer D."/>
        </authorList>
    </citation>
    <scope>NUCLEOTIDE SEQUENCE [LARGE SCALE GENOMIC DNA]</scope>
</reference>
<protein>
    <submittedName>
        <fullName evidence="2">Uncharacterized protein</fullName>
    </submittedName>
</protein>
<reference evidence="3" key="2">
    <citation type="journal article" date="2021" name="Sci. Data">
        <title>Chromosome-scale genome sequencing, assembly and annotation of six genomes from subfamily Leishmaniinae.</title>
        <authorList>
            <person name="Almutairi H."/>
            <person name="Urbaniak M.D."/>
            <person name="Bates M.D."/>
            <person name="Jariyapan N."/>
            <person name="Kwakye-Nuako G."/>
            <person name="Thomaz Soccol V."/>
            <person name="Al-Salem W.S."/>
            <person name="Dillon R.J."/>
            <person name="Bates P.A."/>
            <person name="Gatherer D."/>
        </authorList>
    </citation>
    <scope>NUCLEOTIDE SEQUENCE [LARGE SCALE GENOMIC DNA]</scope>
</reference>
<dbReference type="GeneID" id="92359856"/>
<dbReference type="EMBL" id="JAFHLR010000028">
    <property type="protein sequence ID" value="KAG5474753.1"/>
    <property type="molecule type" value="Genomic_DNA"/>
</dbReference>
<evidence type="ECO:0000313" key="3">
    <source>
        <dbReference type="Proteomes" id="UP000674143"/>
    </source>
</evidence>